<sequence>MEMKMLNNKNMKLRIAWIVPNVFMYLLFIGFGGFVLIHADELRVINRIGIWLFLLLLVLLVALLGSYRI</sequence>
<feature type="transmembrane region" description="Helical" evidence="1">
    <location>
        <begin position="15"/>
        <end position="36"/>
    </location>
</feature>
<dbReference type="eggNOG" id="ENOG502ZXP0">
    <property type="taxonomic scope" value="Bacteria"/>
</dbReference>
<keyword evidence="1" id="KW-0472">Membrane</keyword>
<keyword evidence="3" id="KW-1185">Reference proteome</keyword>
<accession>A0A081PAH0</accession>
<comment type="caution">
    <text evidence="2">The sequence shown here is derived from an EMBL/GenBank/DDBJ whole genome shotgun (WGS) entry which is preliminary data.</text>
</comment>
<keyword evidence="1" id="KW-0812">Transmembrane</keyword>
<dbReference type="Proteomes" id="UP000028123">
    <property type="component" value="Unassembled WGS sequence"/>
</dbReference>
<dbReference type="AlphaFoldDB" id="A0A081PAH0"/>
<feature type="transmembrane region" description="Helical" evidence="1">
    <location>
        <begin position="48"/>
        <end position="67"/>
    </location>
</feature>
<evidence type="ECO:0000256" key="1">
    <source>
        <dbReference type="SAM" id="Phobius"/>
    </source>
</evidence>
<dbReference type="EMBL" id="JNVM01000002">
    <property type="protein sequence ID" value="KEQ27693.1"/>
    <property type="molecule type" value="Genomic_DNA"/>
</dbReference>
<protein>
    <submittedName>
        <fullName evidence="2">Uncharacterized protein</fullName>
    </submittedName>
</protein>
<proteinExistence type="predicted"/>
<name>A0A081PAH0_9BACL</name>
<evidence type="ECO:0000313" key="3">
    <source>
        <dbReference type="Proteomes" id="UP000028123"/>
    </source>
</evidence>
<keyword evidence="1" id="KW-1133">Transmembrane helix</keyword>
<organism evidence="2 3">
    <name type="scientific">Paenibacillus tyrfis</name>
    <dbReference type="NCBI Taxonomy" id="1501230"/>
    <lineage>
        <taxon>Bacteria</taxon>
        <taxon>Bacillati</taxon>
        <taxon>Bacillota</taxon>
        <taxon>Bacilli</taxon>
        <taxon>Bacillales</taxon>
        <taxon>Paenibacillaceae</taxon>
        <taxon>Paenibacillus</taxon>
    </lineage>
</organism>
<reference evidence="2 3" key="1">
    <citation type="submission" date="2014-06" db="EMBL/GenBank/DDBJ databases">
        <title>Draft genome sequence of Paenibacillus sp. MSt1.</title>
        <authorList>
            <person name="Aw Y.K."/>
            <person name="Ong K.S."/>
            <person name="Gan H.M."/>
            <person name="Lee S.M."/>
        </authorList>
    </citation>
    <scope>NUCLEOTIDE SEQUENCE [LARGE SCALE GENOMIC DNA]</scope>
    <source>
        <strain evidence="2 3">MSt1</strain>
    </source>
</reference>
<evidence type="ECO:0000313" key="2">
    <source>
        <dbReference type="EMBL" id="KEQ27693.1"/>
    </source>
</evidence>
<gene>
    <name evidence="2" type="ORF">ET33_13485</name>
</gene>